<evidence type="ECO:0008006" key="3">
    <source>
        <dbReference type="Google" id="ProtNLM"/>
    </source>
</evidence>
<reference evidence="1 2" key="1">
    <citation type="submission" date="2021-05" db="EMBL/GenBank/DDBJ databases">
        <title>Phylogenetic classification of ten novel species belonging to the genus Bifidobacterium comprising B. colchicus sp. nov., B. abeli sp. nov., B. bicoloris sp. nov., B. guerezis sp. nov., B. rosaliae sp. nov., B. santillanensis sp. nov., B. argentati sp. nov., B. amazzoni sp. nov., B. pluviali sp. nov., and B. pinnaculum sp. nov.</title>
        <authorList>
            <person name="Lugli G.A."/>
            <person name="Ruiz Garcia L."/>
            <person name="Margolles A."/>
            <person name="Ventura M."/>
        </authorList>
    </citation>
    <scope>NUCLEOTIDE SEQUENCE [LARGE SCALE GENOMIC DNA]</scope>
    <source>
        <strain evidence="1 2">82T10</strain>
    </source>
</reference>
<sequence length="122" mass="13456">MTTTDLATINFDNWTDQQEQDAINQLAKQSRPRHIIGGNQFIAEFPDKKRVTLPLTLSLADINAMTQDNEDDAVQQVITLLERLGDKETVDTITTEPVASMAAIASDYFATIQKITGATMGK</sequence>
<evidence type="ECO:0000313" key="2">
    <source>
        <dbReference type="Proteomes" id="UP000700815"/>
    </source>
</evidence>
<comment type="caution">
    <text evidence="1">The sequence shown here is derived from an EMBL/GenBank/DDBJ whole genome shotgun (WGS) entry which is preliminary data.</text>
</comment>
<evidence type="ECO:0000313" key="1">
    <source>
        <dbReference type="EMBL" id="MBW3092643.1"/>
    </source>
</evidence>
<dbReference type="EMBL" id="JAHBBH010000015">
    <property type="protein sequence ID" value="MBW3092643.1"/>
    <property type="molecule type" value="Genomic_DNA"/>
</dbReference>
<keyword evidence="2" id="KW-1185">Reference proteome</keyword>
<proteinExistence type="predicted"/>
<organism evidence="1 2">
    <name type="scientific">Bifidobacterium miconis</name>
    <dbReference type="NCBI Taxonomy" id="2834435"/>
    <lineage>
        <taxon>Bacteria</taxon>
        <taxon>Bacillati</taxon>
        <taxon>Actinomycetota</taxon>
        <taxon>Actinomycetes</taxon>
        <taxon>Bifidobacteriales</taxon>
        <taxon>Bifidobacteriaceae</taxon>
        <taxon>Bifidobacterium</taxon>
    </lineage>
</organism>
<gene>
    <name evidence="1" type="ORF">KIH79_06720</name>
</gene>
<dbReference type="RefSeq" id="WP_219058712.1">
    <property type="nucleotide sequence ID" value="NZ_JAHBBH010000015.1"/>
</dbReference>
<accession>A0ABS6WF50</accession>
<protein>
    <recommendedName>
        <fullName evidence="3">Tail assembly chaperone</fullName>
    </recommendedName>
</protein>
<dbReference type="Proteomes" id="UP000700815">
    <property type="component" value="Unassembled WGS sequence"/>
</dbReference>
<name>A0ABS6WF50_9BIFI</name>